<name>E7RPX1_9BACT</name>
<proteinExistence type="predicted"/>
<evidence type="ECO:0000313" key="1">
    <source>
        <dbReference type="EMBL" id="EFZ37164.1"/>
    </source>
</evidence>
<organism evidence="1 2">
    <name type="scientific">Hoylesella oralis ATCC 33269</name>
    <dbReference type="NCBI Taxonomy" id="873533"/>
    <lineage>
        <taxon>Bacteria</taxon>
        <taxon>Pseudomonadati</taxon>
        <taxon>Bacteroidota</taxon>
        <taxon>Bacteroidia</taxon>
        <taxon>Bacteroidales</taxon>
        <taxon>Prevotellaceae</taxon>
        <taxon>Hoylesella</taxon>
    </lineage>
</organism>
<evidence type="ECO:0008006" key="3">
    <source>
        <dbReference type="Google" id="ProtNLM"/>
    </source>
</evidence>
<sequence>MQVLRNTPFIGQKQLIVITQKTKTMKTFKIFTVALLGLVTMAFTACNSDDNSYKQLTKEEIAQCLLTVKGSYEGNLIYKSENKKNPKDMTDTVAVKWTITNDSTLTISKFPSKVLAFNVTDAELKKALEEAADQDMTCRIGFIKTSPVTFLVNPVTPSFDLTYGGKKHKVQVAFAVNNFSSYGVYNATKKVLGMQIVEGLIGVDGTRTNYLKQVVPFVLQSTKKI</sequence>
<comment type="caution">
    <text evidence="1">The sequence shown here is derived from an EMBL/GenBank/DDBJ whole genome shotgun (WGS) entry which is preliminary data.</text>
</comment>
<dbReference type="Proteomes" id="UP000005580">
    <property type="component" value="Unassembled WGS sequence"/>
</dbReference>
<accession>E7RPX1</accession>
<evidence type="ECO:0000313" key="2">
    <source>
        <dbReference type="Proteomes" id="UP000005580"/>
    </source>
</evidence>
<dbReference type="HOGENOM" id="CLU_105854_0_0_10"/>
<dbReference type="EMBL" id="AEPE02000004">
    <property type="protein sequence ID" value="EFZ37164.1"/>
    <property type="molecule type" value="Genomic_DNA"/>
</dbReference>
<gene>
    <name evidence="1" type="ORF">HMPREF0663_11222</name>
</gene>
<dbReference type="InterPro" id="IPR032293">
    <property type="entry name" value="DUF4840"/>
</dbReference>
<keyword evidence="2" id="KW-1185">Reference proteome</keyword>
<reference evidence="1" key="1">
    <citation type="submission" date="2011-01" db="EMBL/GenBank/DDBJ databases">
        <authorList>
            <person name="Muzny D."/>
            <person name="Qin X."/>
            <person name="Buhay C."/>
            <person name="Dugan-Rocha S."/>
            <person name="Ding Y."/>
            <person name="Chen G."/>
            <person name="Hawes A."/>
            <person name="Holder M."/>
            <person name="Jhangiani S."/>
            <person name="Johnson A."/>
            <person name="Khan Z."/>
            <person name="Li Z."/>
            <person name="Liu W."/>
            <person name="Liu X."/>
            <person name="Perez L."/>
            <person name="Shen H."/>
            <person name="Wang Q."/>
            <person name="Watt J."/>
            <person name="Xi L."/>
            <person name="Xin Y."/>
            <person name="Zhou J."/>
            <person name="Deng J."/>
            <person name="Jiang H."/>
            <person name="Liu Y."/>
            <person name="Qu J."/>
            <person name="Song X.-Z."/>
            <person name="Zhang L."/>
            <person name="Villasana D."/>
            <person name="Johnson A."/>
            <person name="Liu J."/>
            <person name="Liyanage D."/>
            <person name="Lorensuhewa L."/>
            <person name="Robinson T."/>
            <person name="Song A."/>
            <person name="Song B.-B."/>
            <person name="Dinh H."/>
            <person name="Thornton R."/>
            <person name="Coyle M."/>
            <person name="Francisco L."/>
            <person name="Jackson L."/>
            <person name="Javaid M."/>
            <person name="Korchina V."/>
            <person name="Kovar C."/>
            <person name="Mata R."/>
            <person name="Mathew T."/>
            <person name="Ngo R."/>
            <person name="Nguyen L."/>
            <person name="Nguyen N."/>
            <person name="Okwuonu G."/>
            <person name="Ongeri F."/>
            <person name="Pham C."/>
            <person name="Simmons D."/>
            <person name="Wilczek-Boney K."/>
            <person name="Hale W."/>
            <person name="Jakkamsetti A."/>
            <person name="Pham P."/>
            <person name="Ruth R."/>
            <person name="San Lucas F."/>
            <person name="Warren J."/>
            <person name="Zhang J."/>
            <person name="Zhao Z."/>
            <person name="Zhou C."/>
            <person name="Zhu D."/>
            <person name="Lee S."/>
            <person name="Bess C."/>
            <person name="Blankenburg K."/>
            <person name="Forbes L."/>
            <person name="Fu Q."/>
            <person name="Gubbala S."/>
            <person name="Hirani K."/>
            <person name="Jayaseelan J.C."/>
            <person name="Lara F."/>
            <person name="Munidasa M."/>
            <person name="Palculict T."/>
            <person name="Patil S."/>
            <person name="Pu L.-L."/>
            <person name="Saada N."/>
            <person name="Tang L."/>
            <person name="Weissenberger G."/>
            <person name="Zhu Y."/>
            <person name="Hemphill L."/>
            <person name="Shang Y."/>
            <person name="Youmans B."/>
            <person name="Ayvaz T."/>
            <person name="Ross M."/>
            <person name="Santibanez J."/>
            <person name="Aqrawi P."/>
            <person name="Gross S."/>
            <person name="Joshi V."/>
            <person name="Fowler G."/>
            <person name="Nazareth L."/>
            <person name="Reid J."/>
            <person name="Worley K."/>
            <person name="Petrosino J."/>
            <person name="Highlander S."/>
            <person name="Gibbs R."/>
        </authorList>
    </citation>
    <scope>NUCLEOTIDE SEQUENCE [LARGE SCALE GENOMIC DNA]</scope>
    <source>
        <strain evidence="1">ATCC 33269</strain>
    </source>
</reference>
<dbReference type="AlphaFoldDB" id="E7RPX1"/>
<dbReference type="Pfam" id="PF16128">
    <property type="entry name" value="DUF4840"/>
    <property type="match status" value="1"/>
</dbReference>
<protein>
    <recommendedName>
        <fullName evidence="3">DUF4840 domain-containing protein</fullName>
    </recommendedName>
</protein>
<dbReference type="STRING" id="28134.SAMN05444288_1650"/>